<dbReference type="AlphaFoldDB" id="A0A5L8XJ42"/>
<evidence type="ECO:0000313" key="2">
    <source>
        <dbReference type="EMBL" id="EAL3776641.1"/>
    </source>
</evidence>
<dbReference type="EMBL" id="AACNSW010000009">
    <property type="protein sequence ID" value="EAL3776641.1"/>
    <property type="molecule type" value="Genomic_DNA"/>
</dbReference>
<accession>A0A5L8XJ42</accession>
<name>A0A5L8XJ42_CAMUP</name>
<organism evidence="2">
    <name type="scientific">Campylobacter upsaliensis</name>
    <dbReference type="NCBI Taxonomy" id="28080"/>
    <lineage>
        <taxon>Bacteria</taxon>
        <taxon>Pseudomonadati</taxon>
        <taxon>Campylobacterota</taxon>
        <taxon>Epsilonproteobacteria</taxon>
        <taxon>Campylobacterales</taxon>
        <taxon>Campylobacteraceae</taxon>
        <taxon>Campylobacter</taxon>
    </lineage>
</organism>
<keyword evidence="1" id="KW-1133">Transmembrane helix</keyword>
<feature type="transmembrane region" description="Helical" evidence="1">
    <location>
        <begin position="56"/>
        <end position="80"/>
    </location>
</feature>
<feature type="transmembrane region" description="Helical" evidence="1">
    <location>
        <begin position="154"/>
        <end position="175"/>
    </location>
</feature>
<dbReference type="RefSeq" id="WP_257427993.1">
    <property type="nucleotide sequence ID" value="NZ_JANKJA010000004.1"/>
</dbReference>
<reference evidence="2" key="1">
    <citation type="submission" date="2018-05" db="EMBL/GenBank/DDBJ databases">
        <authorList>
            <consortium name="PulseNet: The National Subtyping Network for Foodborne Disease Surveillance"/>
            <person name="Tarr C.L."/>
            <person name="Trees E."/>
            <person name="Katz L.S."/>
            <person name="Carleton-Romer H.A."/>
            <person name="Stroika S."/>
            <person name="Kucerova Z."/>
            <person name="Roache K.F."/>
            <person name="Sabol A.L."/>
            <person name="Besser J."/>
            <person name="Gerner-Smidt P."/>
        </authorList>
    </citation>
    <scope>NUCLEOTIDE SEQUENCE</scope>
    <source>
        <strain evidence="2">PNUSAC001154</strain>
    </source>
</reference>
<proteinExistence type="predicted"/>
<protein>
    <submittedName>
        <fullName evidence="2">Uncharacterized protein</fullName>
    </submittedName>
</protein>
<feature type="transmembrane region" description="Helical" evidence="1">
    <location>
        <begin position="20"/>
        <end position="40"/>
    </location>
</feature>
<evidence type="ECO:0000256" key="1">
    <source>
        <dbReference type="SAM" id="Phobius"/>
    </source>
</evidence>
<sequence length="248" mass="29620">MMTKDFLELMKITQKYFKTLIFLTLCFCALCLFIFVITYMRVNEFFSFNLLSFDNLWLFLFAFVYLLVFAFMALPFNIVLHYLTHQKDKKDFLFKSSLTGAFLIVLASFFTLMTEFDRLNFTWLSFCGLIVFIYFLFIGACFRFYERRNFKQFFTLMFIIFAFVIYMAILLPHHFETGFKRFLKTKGLSAQRVEIYLKDKQKFVIGELVFRDSKFAYVRFIDTAQGLNGEKNISKIVSIENISIIKDK</sequence>
<gene>
    <name evidence="2" type="ORF">BSY74_03815</name>
</gene>
<feature type="transmembrane region" description="Helical" evidence="1">
    <location>
        <begin position="92"/>
        <end position="111"/>
    </location>
</feature>
<comment type="caution">
    <text evidence="2">The sequence shown here is derived from an EMBL/GenBank/DDBJ whole genome shotgun (WGS) entry which is preliminary data.</text>
</comment>
<keyword evidence="1" id="KW-0812">Transmembrane</keyword>
<keyword evidence="1" id="KW-0472">Membrane</keyword>
<feature type="transmembrane region" description="Helical" evidence="1">
    <location>
        <begin position="123"/>
        <end position="142"/>
    </location>
</feature>